<dbReference type="GO" id="GO:0006231">
    <property type="term" value="P:dTMP biosynthetic process"/>
    <property type="evidence" value="ECO:0007669"/>
    <property type="project" value="InterPro"/>
</dbReference>
<dbReference type="InterPro" id="IPR036926">
    <property type="entry name" value="Thymidate_synth/dCMP_Mease_sf"/>
</dbReference>
<dbReference type="Gene3D" id="3.30.572.10">
    <property type="entry name" value="Thymidylate synthase/dCMP hydroxymethylase domain"/>
    <property type="match status" value="1"/>
</dbReference>
<evidence type="ECO:0000313" key="5">
    <source>
        <dbReference type="EMBL" id="SVA64964.1"/>
    </source>
</evidence>
<dbReference type="PRINTS" id="PR00108">
    <property type="entry name" value="THYMDSNTHASE"/>
</dbReference>
<dbReference type="InterPro" id="IPR023451">
    <property type="entry name" value="Thymidate_synth/dCMP_Mease_dom"/>
</dbReference>
<evidence type="ECO:0000256" key="1">
    <source>
        <dbReference type="ARBA" id="ARBA00011947"/>
    </source>
</evidence>
<accession>A0A381XJL5</accession>
<dbReference type="Pfam" id="PF00303">
    <property type="entry name" value="Thymidylat_synt"/>
    <property type="match status" value="1"/>
</dbReference>
<gene>
    <name evidence="5" type="ORF">METZ01_LOCUS117818</name>
</gene>
<dbReference type="CDD" id="cd00351">
    <property type="entry name" value="TS_Pyrimidine_HMase"/>
    <property type="match status" value="1"/>
</dbReference>
<dbReference type="GO" id="GO:0032259">
    <property type="term" value="P:methylation"/>
    <property type="evidence" value="ECO:0007669"/>
    <property type="project" value="UniProtKB-KW"/>
</dbReference>
<dbReference type="SUPFAM" id="SSF55831">
    <property type="entry name" value="Thymidylate synthase/dCMP hydroxymethylase"/>
    <property type="match status" value="1"/>
</dbReference>
<reference evidence="5" key="1">
    <citation type="submission" date="2018-05" db="EMBL/GenBank/DDBJ databases">
        <authorList>
            <person name="Lanie J.A."/>
            <person name="Ng W.-L."/>
            <person name="Kazmierczak K.M."/>
            <person name="Andrzejewski T.M."/>
            <person name="Davidsen T.M."/>
            <person name="Wayne K.J."/>
            <person name="Tettelin H."/>
            <person name="Glass J.I."/>
            <person name="Rusch D."/>
            <person name="Podicherti R."/>
            <person name="Tsui H.-C.T."/>
            <person name="Winkler M.E."/>
        </authorList>
    </citation>
    <scope>NUCLEOTIDE SEQUENCE</scope>
</reference>
<feature type="domain" description="Thymidylate synthase/dCMP hydroxymethylase" evidence="4">
    <location>
        <begin position="3"/>
        <end position="302"/>
    </location>
</feature>
<evidence type="ECO:0000256" key="3">
    <source>
        <dbReference type="ARBA" id="ARBA00022679"/>
    </source>
</evidence>
<organism evidence="5">
    <name type="scientific">marine metagenome</name>
    <dbReference type="NCBI Taxonomy" id="408172"/>
    <lineage>
        <taxon>unclassified sequences</taxon>
        <taxon>metagenomes</taxon>
        <taxon>ecological metagenomes</taxon>
    </lineage>
</organism>
<keyword evidence="2" id="KW-0489">Methyltransferase</keyword>
<dbReference type="EMBL" id="UINC01015425">
    <property type="protein sequence ID" value="SVA64964.1"/>
    <property type="molecule type" value="Genomic_DNA"/>
</dbReference>
<evidence type="ECO:0000256" key="2">
    <source>
        <dbReference type="ARBA" id="ARBA00022603"/>
    </source>
</evidence>
<protein>
    <recommendedName>
        <fullName evidence="1">thymidylate synthase</fullName>
        <ecNumber evidence="1">2.1.1.45</ecNumber>
    </recommendedName>
</protein>
<dbReference type="PANTHER" id="PTHR11548">
    <property type="entry name" value="THYMIDYLATE SYNTHASE 1"/>
    <property type="match status" value="1"/>
</dbReference>
<dbReference type="HAMAP" id="MF_00008">
    <property type="entry name" value="Thymidy_synth_bact"/>
    <property type="match status" value="1"/>
</dbReference>
<dbReference type="InterPro" id="IPR045097">
    <property type="entry name" value="Thymidate_synth/dCMP_Mease"/>
</dbReference>
<dbReference type="AlphaFoldDB" id="A0A381XJL5"/>
<dbReference type="GO" id="GO:0005829">
    <property type="term" value="C:cytosol"/>
    <property type="evidence" value="ECO:0007669"/>
    <property type="project" value="TreeGrafter"/>
</dbReference>
<dbReference type="GO" id="GO:0004799">
    <property type="term" value="F:thymidylate synthase activity"/>
    <property type="evidence" value="ECO:0007669"/>
    <property type="project" value="UniProtKB-EC"/>
</dbReference>
<sequence length="305" mass="35323">MKAYQDIVKETLKGEHKHPVRFDENGGIAELDNDTVGIFAAIFRHDMSEGFPLLTTKKMSLKTIAVELEGFIKGITSKKWYQEKGCKIWNEWANPKQVKLNMARWGYLFDDKEGQKEVMRETDDLGPIYGYQWSNFNKCYDEYDDGCVKNYDQFKDICEKLRENPHDRRMVVSAWNPVQISRMALPPCHFAWNVVVYDNKLNLIWHQRSCDLMLGVPFNIASYGLLLLLLAKHSGLEPGELVGTLNDCHIYTNQIDNAREQLLRAPRTLPSVYIQSNNIFEWNSEDIQLEGYSSHPPLQFGLTVH</sequence>
<proteinExistence type="inferred from homology"/>
<dbReference type="NCBIfam" id="TIGR03284">
    <property type="entry name" value="thym_sym"/>
    <property type="match status" value="1"/>
</dbReference>
<dbReference type="InterPro" id="IPR000398">
    <property type="entry name" value="Thymidylate_synthase"/>
</dbReference>
<dbReference type="EC" id="2.1.1.45" evidence="1"/>
<evidence type="ECO:0000259" key="4">
    <source>
        <dbReference type="Pfam" id="PF00303"/>
    </source>
</evidence>
<name>A0A381XJL5_9ZZZZ</name>
<keyword evidence="3" id="KW-0808">Transferase</keyword>
<dbReference type="PANTHER" id="PTHR11548:SF1">
    <property type="entry name" value="THYMIDYLATE SYNTHASE 1"/>
    <property type="match status" value="1"/>
</dbReference>